<name>A0A6G0W1D3_APHCR</name>
<proteinExistence type="predicted"/>
<reference evidence="1 2" key="1">
    <citation type="submission" date="2019-08" db="EMBL/GenBank/DDBJ databases">
        <title>Whole genome of Aphis craccivora.</title>
        <authorList>
            <person name="Voronova N.V."/>
            <person name="Shulinski R.S."/>
            <person name="Bandarenka Y.V."/>
            <person name="Zhorov D.G."/>
            <person name="Warner D."/>
        </authorList>
    </citation>
    <scope>NUCLEOTIDE SEQUENCE [LARGE SCALE GENOMIC DNA]</scope>
    <source>
        <strain evidence="1">180601</strain>
        <tissue evidence="1">Whole Body</tissue>
    </source>
</reference>
<evidence type="ECO:0000313" key="2">
    <source>
        <dbReference type="Proteomes" id="UP000478052"/>
    </source>
</evidence>
<evidence type="ECO:0000313" key="1">
    <source>
        <dbReference type="EMBL" id="KAF0718932.1"/>
    </source>
</evidence>
<dbReference type="AlphaFoldDB" id="A0A6G0W1D3"/>
<sequence>MINNQFKPTVEKWSGNTTPLLRTKCKLCLTKPIILKKQKLNDQMSTWASGKLALTQLQETQYTQQHQL</sequence>
<dbReference type="EMBL" id="VUJU01009620">
    <property type="protein sequence ID" value="KAF0718932.1"/>
    <property type="molecule type" value="Genomic_DNA"/>
</dbReference>
<dbReference type="Proteomes" id="UP000478052">
    <property type="component" value="Unassembled WGS sequence"/>
</dbReference>
<accession>A0A6G0W1D3</accession>
<keyword evidence="2" id="KW-1185">Reference proteome</keyword>
<gene>
    <name evidence="1" type="ORF">FWK35_00022638</name>
</gene>
<protein>
    <submittedName>
        <fullName evidence="1">Uncharacterized protein</fullName>
    </submittedName>
</protein>
<organism evidence="1 2">
    <name type="scientific">Aphis craccivora</name>
    <name type="common">Cowpea aphid</name>
    <dbReference type="NCBI Taxonomy" id="307492"/>
    <lineage>
        <taxon>Eukaryota</taxon>
        <taxon>Metazoa</taxon>
        <taxon>Ecdysozoa</taxon>
        <taxon>Arthropoda</taxon>
        <taxon>Hexapoda</taxon>
        <taxon>Insecta</taxon>
        <taxon>Pterygota</taxon>
        <taxon>Neoptera</taxon>
        <taxon>Paraneoptera</taxon>
        <taxon>Hemiptera</taxon>
        <taxon>Sternorrhyncha</taxon>
        <taxon>Aphidomorpha</taxon>
        <taxon>Aphidoidea</taxon>
        <taxon>Aphididae</taxon>
        <taxon>Aphidini</taxon>
        <taxon>Aphis</taxon>
        <taxon>Aphis</taxon>
    </lineage>
</organism>
<comment type="caution">
    <text evidence="1">The sequence shown here is derived from an EMBL/GenBank/DDBJ whole genome shotgun (WGS) entry which is preliminary data.</text>
</comment>